<accession>A0A6N0JVB4</accession>
<keyword evidence="1" id="KW-0812">Transmembrane</keyword>
<proteinExistence type="predicted"/>
<evidence type="ECO:0000256" key="1">
    <source>
        <dbReference type="SAM" id="Phobius"/>
    </source>
</evidence>
<dbReference type="Proteomes" id="UP000509782">
    <property type="component" value="Chromosome"/>
</dbReference>
<keyword evidence="1" id="KW-1133">Transmembrane helix</keyword>
<evidence type="ECO:0008006" key="4">
    <source>
        <dbReference type="Google" id="ProtNLM"/>
    </source>
</evidence>
<name>A0A6N0JVB4_ACHDE</name>
<dbReference type="EMBL" id="CP054569">
    <property type="protein sequence ID" value="QKQ50566.1"/>
    <property type="molecule type" value="Genomic_DNA"/>
</dbReference>
<evidence type="ECO:0000313" key="2">
    <source>
        <dbReference type="EMBL" id="QKQ50566.1"/>
    </source>
</evidence>
<evidence type="ECO:0000313" key="3">
    <source>
        <dbReference type="Proteomes" id="UP000509782"/>
    </source>
</evidence>
<gene>
    <name evidence="2" type="ORF">FOC81_29175</name>
</gene>
<dbReference type="RefSeq" id="WP_174717294.1">
    <property type="nucleotide sequence ID" value="NZ_CP054569.1"/>
</dbReference>
<protein>
    <recommendedName>
        <fullName evidence="4">Polysaccharide chain length determinant N-terminal domain-containing protein</fullName>
    </recommendedName>
</protein>
<dbReference type="AlphaFoldDB" id="A0A6N0JVB4"/>
<feature type="transmembrane region" description="Helical" evidence="1">
    <location>
        <begin position="251"/>
        <end position="275"/>
    </location>
</feature>
<keyword evidence="1" id="KW-0472">Membrane</keyword>
<reference evidence="2 3" key="1">
    <citation type="submission" date="2020-05" db="EMBL/GenBank/DDBJ databases">
        <title>FDA dAtabase for Regulatory Grade micrObial Sequences (FDA-ARGOS): Supporting development and validation of Infectious Disease Dx tests.</title>
        <authorList>
            <person name="Sproer C."/>
            <person name="Gronow S."/>
            <person name="Severitt S."/>
            <person name="Schroder I."/>
            <person name="Tallon L."/>
            <person name="Sadzewicz L."/>
            <person name="Zhao X."/>
            <person name="Vavikolanu K."/>
            <person name="Mehta A."/>
            <person name="Aluvathingal J."/>
            <person name="Nadendla S."/>
            <person name="Myers T."/>
            <person name="Yan Y."/>
            <person name="Sichtig H."/>
        </authorList>
    </citation>
    <scope>NUCLEOTIDE SEQUENCE [LARGE SCALE GENOMIC DNA]</scope>
    <source>
        <strain evidence="2 3">FDAARGOS_787</strain>
    </source>
</reference>
<feature type="transmembrane region" description="Helical" evidence="1">
    <location>
        <begin position="20"/>
        <end position="43"/>
    </location>
</feature>
<sequence length="280" mass="30430">MSDSPSSYSNPEDSRFLQDILISHWLLIILGALGGLVVAVAIAMSQPKVWPAMALAKIGQVGGTNALTDPAAVLARTQFPSFVQDALRAAGMPVDVDSDVRAKLAKKTFNTQVQKGPSLFQMQVDGLTKEDATKFLTGALAVLQREHQALLDVAVKEKKERLASLETSIEGNQKEHQTILDSIKANAAKIGQQAPDPIMVSYLLRANEVERSRFVEQQTNLRDQLQEAKTHNTRFEAPVFVAQTPQGPSRIVAALVGALLGSALMVIIFALWAWLAPKRN</sequence>
<organism evidence="2 3">
    <name type="scientific">Achromobacter denitrificans</name>
    <name type="common">Alcaligenes denitrificans</name>
    <dbReference type="NCBI Taxonomy" id="32002"/>
    <lineage>
        <taxon>Bacteria</taxon>
        <taxon>Pseudomonadati</taxon>
        <taxon>Pseudomonadota</taxon>
        <taxon>Betaproteobacteria</taxon>
        <taxon>Burkholderiales</taxon>
        <taxon>Alcaligenaceae</taxon>
        <taxon>Achromobacter</taxon>
    </lineage>
</organism>